<dbReference type="OrthoDB" id="3625730at2759"/>
<keyword evidence="4" id="KW-1185">Reference proteome</keyword>
<dbReference type="Proteomes" id="UP000070133">
    <property type="component" value="Unassembled WGS sequence"/>
</dbReference>
<reference evidence="3 4" key="1">
    <citation type="submission" date="2015-07" db="EMBL/GenBank/DDBJ databases">
        <title>Comparative genomics of the Sigatoka disease complex on banana suggests a link between parallel evolutionary changes in Pseudocercospora fijiensis and Pseudocercospora eumusae and increased virulence on the banana host.</title>
        <authorList>
            <person name="Chang T.-C."/>
            <person name="Salvucci A."/>
            <person name="Crous P.W."/>
            <person name="Stergiopoulos I."/>
        </authorList>
    </citation>
    <scope>NUCLEOTIDE SEQUENCE [LARGE SCALE GENOMIC DNA]</scope>
    <source>
        <strain evidence="3 4">CBS 114824</strain>
    </source>
</reference>
<evidence type="ECO:0000313" key="4">
    <source>
        <dbReference type="Proteomes" id="UP000070133"/>
    </source>
</evidence>
<keyword evidence="2" id="KW-0812">Transmembrane</keyword>
<accession>A0A139HX91</accession>
<dbReference type="EMBL" id="LFZN01000003">
    <property type="protein sequence ID" value="KXT07084.1"/>
    <property type="molecule type" value="Genomic_DNA"/>
</dbReference>
<feature type="transmembrane region" description="Helical" evidence="2">
    <location>
        <begin position="31"/>
        <end position="56"/>
    </location>
</feature>
<evidence type="ECO:0000256" key="2">
    <source>
        <dbReference type="SAM" id="Phobius"/>
    </source>
</evidence>
<feature type="compositionally biased region" description="Polar residues" evidence="1">
    <location>
        <begin position="122"/>
        <end position="143"/>
    </location>
</feature>
<sequence>MHLRAVHRSSYYQAPAHSTLARRDSSGGDNLWQVVVAPVAIVVSIVLLVCLVAGFVKSRMSRKTKFRGQLQHLQSGSLRQKKRNAKPQVHARHHGDSQLELGYPESPAPTHARDWSRAGYSEYQSTYRATPENRSSSGWSTYSGEPHIGYQSRKSDGFRPAPTHSTYRP</sequence>
<evidence type="ECO:0000313" key="3">
    <source>
        <dbReference type="EMBL" id="KXT07084.1"/>
    </source>
</evidence>
<protein>
    <submittedName>
        <fullName evidence="3">Uncharacterized protein</fullName>
    </submittedName>
</protein>
<evidence type="ECO:0000256" key="1">
    <source>
        <dbReference type="SAM" id="MobiDB-lite"/>
    </source>
</evidence>
<proteinExistence type="predicted"/>
<feature type="compositionally biased region" description="Basic residues" evidence="1">
    <location>
        <begin position="79"/>
        <end position="93"/>
    </location>
</feature>
<comment type="caution">
    <text evidence="3">The sequence shown here is derived from an EMBL/GenBank/DDBJ whole genome shotgun (WGS) entry which is preliminary data.</text>
</comment>
<feature type="region of interest" description="Disordered" evidence="1">
    <location>
        <begin position="67"/>
        <end position="169"/>
    </location>
</feature>
<keyword evidence="2" id="KW-0472">Membrane</keyword>
<organism evidence="3 4">
    <name type="scientific">Pseudocercospora eumusae</name>
    <dbReference type="NCBI Taxonomy" id="321146"/>
    <lineage>
        <taxon>Eukaryota</taxon>
        <taxon>Fungi</taxon>
        <taxon>Dikarya</taxon>
        <taxon>Ascomycota</taxon>
        <taxon>Pezizomycotina</taxon>
        <taxon>Dothideomycetes</taxon>
        <taxon>Dothideomycetidae</taxon>
        <taxon>Mycosphaerellales</taxon>
        <taxon>Mycosphaerellaceae</taxon>
        <taxon>Pseudocercospora</taxon>
    </lineage>
</organism>
<gene>
    <name evidence="3" type="ORF">AC578_2393</name>
</gene>
<dbReference type="AlphaFoldDB" id="A0A139HX91"/>
<keyword evidence="2" id="KW-1133">Transmembrane helix</keyword>
<name>A0A139HX91_9PEZI</name>